<proteinExistence type="inferred from homology"/>
<feature type="compositionally biased region" description="Basic and acidic residues" evidence="6">
    <location>
        <begin position="14"/>
        <end position="27"/>
    </location>
</feature>
<dbReference type="AlphaFoldDB" id="A0ABD3XGP6"/>
<dbReference type="PIRSF" id="PIRSF015952">
    <property type="entry name" value="U3snoRNP11"/>
    <property type="match status" value="1"/>
</dbReference>
<sequence length="254" mass="30254">MSNLRKAGKSGAKTYRERSQPESRAHLGFLEKKKDYKLRADDYQRKQTTIKVLKRKALDRNPDEFYFNMVKTQKVDGEHREKESAEPETTETQLKMMLSQDQRYVNMKKTAELRKIEKLKSSLHMIGIDKKPQNKHIVFVDSKKEVQEFDSAKYFNTHPSLVDRVYNRPTLEALKRGDFLGVLSEEYIKEIEEEKEKKYKELSRRIAREKELSVISQKMEMKKHLLDKKARKKKVQAETKASAGQYRWCYQRKR</sequence>
<gene>
    <name evidence="7" type="ORF">ACJMK2_030402</name>
</gene>
<protein>
    <recommendedName>
        <fullName evidence="5">U3 small nucleolar RNA-associated protein 11</fullName>
        <shortName evidence="5">U3 snoRNA-associated protein 11</shortName>
    </recommendedName>
</protein>
<comment type="caution">
    <text evidence="7">The sequence shown here is derived from an EMBL/GenBank/DDBJ whole genome shotgun (WGS) entry which is preliminary data.</text>
</comment>
<reference evidence="7 8" key="1">
    <citation type="submission" date="2024-11" db="EMBL/GenBank/DDBJ databases">
        <title>Chromosome-level genome assembly of the freshwater bivalve Anodonta woodiana.</title>
        <authorList>
            <person name="Chen X."/>
        </authorList>
    </citation>
    <scope>NUCLEOTIDE SEQUENCE [LARGE SCALE GENOMIC DNA]</scope>
    <source>
        <strain evidence="7">MN2024</strain>
        <tissue evidence="7">Gills</tissue>
    </source>
</reference>
<dbReference type="EMBL" id="JBJQND010000003">
    <property type="protein sequence ID" value="KAL3884182.1"/>
    <property type="molecule type" value="Genomic_DNA"/>
</dbReference>
<keyword evidence="3 5" id="KW-0698">rRNA processing</keyword>
<dbReference type="PANTHER" id="PTHR12838">
    <property type="entry name" value="U3 SMALL NUCLEOLAR RNA-ASSOCIATED PROTEIN 11"/>
    <property type="match status" value="1"/>
</dbReference>
<accession>A0ABD3XGP6</accession>
<dbReference type="PANTHER" id="PTHR12838:SF0">
    <property type="entry name" value="U3 SMALL NUCLEOLAR RNA-ASSOCIATED PROTEIN 11-RELATED"/>
    <property type="match status" value="1"/>
</dbReference>
<evidence type="ECO:0000313" key="7">
    <source>
        <dbReference type="EMBL" id="KAL3884182.1"/>
    </source>
</evidence>
<feature type="region of interest" description="Disordered" evidence="6">
    <location>
        <begin position="1"/>
        <end position="27"/>
    </location>
</feature>
<dbReference type="GO" id="GO:0032040">
    <property type="term" value="C:small-subunit processome"/>
    <property type="evidence" value="ECO:0007669"/>
    <property type="project" value="UniProtKB-UniRule"/>
</dbReference>
<dbReference type="GO" id="GO:0006364">
    <property type="term" value="P:rRNA processing"/>
    <property type="evidence" value="ECO:0007669"/>
    <property type="project" value="UniProtKB-UniRule"/>
</dbReference>
<dbReference type="Proteomes" id="UP001634394">
    <property type="component" value="Unassembled WGS sequence"/>
</dbReference>
<evidence type="ECO:0000256" key="4">
    <source>
        <dbReference type="ARBA" id="ARBA00023242"/>
    </source>
</evidence>
<keyword evidence="8" id="KW-1185">Reference proteome</keyword>
<evidence type="ECO:0000256" key="1">
    <source>
        <dbReference type="ARBA" id="ARBA00004604"/>
    </source>
</evidence>
<comment type="subunit">
    <text evidence="5">Component of the ribosomal small subunit (SSU) processome.</text>
</comment>
<dbReference type="InterPro" id="IPR007144">
    <property type="entry name" value="SSU_processome_Utp11"/>
</dbReference>
<dbReference type="Pfam" id="PF03998">
    <property type="entry name" value="Utp11"/>
    <property type="match status" value="1"/>
</dbReference>
<evidence type="ECO:0000256" key="3">
    <source>
        <dbReference type="ARBA" id="ARBA00022552"/>
    </source>
</evidence>
<comment type="subcellular location">
    <subcellularLocation>
        <location evidence="1 5">Nucleus</location>
        <location evidence="1 5">Nucleolus</location>
    </subcellularLocation>
</comment>
<evidence type="ECO:0000256" key="6">
    <source>
        <dbReference type="SAM" id="MobiDB-lite"/>
    </source>
</evidence>
<name>A0ABD3XGP6_SINWO</name>
<comment type="function">
    <text evidence="5">Involved in nucleolar processing of pre-18S ribosomal RNA.</text>
</comment>
<evidence type="ECO:0000256" key="2">
    <source>
        <dbReference type="ARBA" id="ARBA00008105"/>
    </source>
</evidence>
<evidence type="ECO:0000256" key="5">
    <source>
        <dbReference type="PIRNR" id="PIRNR015952"/>
    </source>
</evidence>
<organism evidence="7 8">
    <name type="scientific">Sinanodonta woodiana</name>
    <name type="common">Chinese pond mussel</name>
    <name type="synonym">Anodonta woodiana</name>
    <dbReference type="NCBI Taxonomy" id="1069815"/>
    <lineage>
        <taxon>Eukaryota</taxon>
        <taxon>Metazoa</taxon>
        <taxon>Spiralia</taxon>
        <taxon>Lophotrochozoa</taxon>
        <taxon>Mollusca</taxon>
        <taxon>Bivalvia</taxon>
        <taxon>Autobranchia</taxon>
        <taxon>Heteroconchia</taxon>
        <taxon>Palaeoheterodonta</taxon>
        <taxon>Unionida</taxon>
        <taxon>Unionoidea</taxon>
        <taxon>Unionidae</taxon>
        <taxon>Unioninae</taxon>
        <taxon>Sinanodonta</taxon>
    </lineage>
</organism>
<evidence type="ECO:0000313" key="8">
    <source>
        <dbReference type="Proteomes" id="UP001634394"/>
    </source>
</evidence>
<comment type="similarity">
    <text evidence="2 5">Belongs to the UTP11 family.</text>
</comment>
<keyword evidence="4 5" id="KW-0539">Nucleus</keyword>